<dbReference type="InterPro" id="IPR046199">
    <property type="entry name" value="DUF6231"/>
</dbReference>
<proteinExistence type="predicted"/>
<dbReference type="STRING" id="135739.BTO32_03830"/>
<evidence type="ECO:0000313" key="2">
    <source>
        <dbReference type="Proteomes" id="UP000189339"/>
    </source>
</evidence>
<dbReference type="RefSeq" id="WP_076723122.1">
    <property type="nucleotide sequence ID" value="NZ_MSCW01000002.1"/>
</dbReference>
<organism evidence="1 2">
    <name type="scientific">Marinobacter lutaoensis</name>
    <dbReference type="NCBI Taxonomy" id="135739"/>
    <lineage>
        <taxon>Bacteria</taxon>
        <taxon>Pseudomonadati</taxon>
        <taxon>Pseudomonadota</taxon>
        <taxon>Gammaproteobacteria</taxon>
        <taxon>Pseudomonadales</taxon>
        <taxon>Marinobacteraceae</taxon>
        <taxon>Marinobacter</taxon>
    </lineage>
</organism>
<gene>
    <name evidence="1" type="ORF">BTO32_03830</name>
</gene>
<dbReference type="Pfam" id="PF19742">
    <property type="entry name" value="DUF6231"/>
    <property type="match status" value="1"/>
</dbReference>
<keyword evidence="2" id="KW-1185">Reference proteome</keyword>
<dbReference type="OrthoDB" id="5609094at2"/>
<dbReference type="EMBL" id="MSCW01000002">
    <property type="protein sequence ID" value="ONF44873.1"/>
    <property type="molecule type" value="Genomic_DNA"/>
</dbReference>
<dbReference type="AlphaFoldDB" id="A0A1V2DW02"/>
<evidence type="ECO:0000313" key="1">
    <source>
        <dbReference type="EMBL" id="ONF44873.1"/>
    </source>
</evidence>
<reference evidence="1 2" key="1">
    <citation type="submission" date="2016-12" db="EMBL/GenBank/DDBJ databases">
        <title>Marinobacter lutaoensis whole genome sequencing.</title>
        <authorList>
            <person name="Verma A."/>
            <person name="Krishnamurthi S."/>
        </authorList>
    </citation>
    <scope>NUCLEOTIDE SEQUENCE [LARGE SCALE GENOMIC DNA]</scope>
    <source>
        <strain evidence="1 2">T5054</strain>
    </source>
</reference>
<name>A0A1V2DW02_9GAMM</name>
<sequence>MNLANATPQAALLADIVAGSQPTTLACCGDTARSVAEPWCQRHPDRRLLRLSADAPDLGLPGDRVPDLALVTETLERLPRETGALLLGQLRNYGTREIAVLVHASAPWTFTDFLGLGFRRQARLPSDPDLTLYSYNLDSYNHTRTWNNPEHWANPHMWGKAWW</sequence>
<dbReference type="Proteomes" id="UP000189339">
    <property type="component" value="Unassembled WGS sequence"/>
</dbReference>
<protein>
    <submittedName>
        <fullName evidence="1">Uncharacterized protein</fullName>
    </submittedName>
</protein>
<accession>A0A1V2DW02</accession>
<comment type="caution">
    <text evidence="1">The sequence shown here is derived from an EMBL/GenBank/DDBJ whole genome shotgun (WGS) entry which is preliminary data.</text>
</comment>